<proteinExistence type="predicted"/>
<dbReference type="InterPro" id="IPR050275">
    <property type="entry name" value="PGM_Phosphatase"/>
</dbReference>
<dbReference type="STRING" id="2020962.A0A2N1JGH9"/>
<dbReference type="InterPro" id="IPR013078">
    <property type="entry name" value="His_Pase_superF_clade-1"/>
</dbReference>
<dbReference type="PANTHER" id="PTHR48100:SF1">
    <property type="entry name" value="HISTIDINE PHOSPHATASE FAMILY PROTEIN-RELATED"/>
    <property type="match status" value="1"/>
</dbReference>
<keyword evidence="2" id="KW-1185">Reference proteome</keyword>
<name>A0A2N1JGH9_9BASI</name>
<dbReference type="CDD" id="cd07067">
    <property type="entry name" value="HP_PGM_like"/>
    <property type="match status" value="1"/>
</dbReference>
<dbReference type="InterPro" id="IPR029033">
    <property type="entry name" value="His_PPase_superfam"/>
</dbReference>
<dbReference type="GO" id="GO:0016791">
    <property type="term" value="F:phosphatase activity"/>
    <property type="evidence" value="ECO:0007669"/>
    <property type="project" value="TreeGrafter"/>
</dbReference>
<accession>A0A2N1JGH9</accession>
<organism evidence="1 2">
    <name type="scientific">Malassezia vespertilionis</name>
    <dbReference type="NCBI Taxonomy" id="2020962"/>
    <lineage>
        <taxon>Eukaryota</taxon>
        <taxon>Fungi</taxon>
        <taxon>Dikarya</taxon>
        <taxon>Basidiomycota</taxon>
        <taxon>Ustilaginomycotina</taxon>
        <taxon>Malasseziomycetes</taxon>
        <taxon>Malasseziales</taxon>
        <taxon>Malasseziaceae</taxon>
        <taxon>Malassezia</taxon>
    </lineage>
</organism>
<evidence type="ECO:0000313" key="2">
    <source>
        <dbReference type="Proteomes" id="UP000232875"/>
    </source>
</evidence>
<dbReference type="Gene3D" id="3.40.50.1240">
    <property type="entry name" value="Phosphoglycerate mutase-like"/>
    <property type="match status" value="1"/>
</dbReference>
<dbReference type="OrthoDB" id="496981at2759"/>
<dbReference type="AlphaFoldDB" id="A0A2N1JGH9"/>
<sequence length="218" mass="24696">MAFTSLPYFVYDKPGHHPALAPRLGLQDGVSWSDIVHALDRRDAAYKLLYVARHGEGYHNLAESKYGTDAWNLHLAQQCGDDDMVWGPDPFLTPLGEQQAAAVHDAFADELQRADAPPLPNVFCSSPLSRSLDTLHGTWRGIVPRNTPVHVYEGLREVLGKHTCDRRASRHTIERRFSRHGIFPLHFSMPFEEEDMLWSPIRETDDAMRTRVLNALTS</sequence>
<gene>
    <name evidence="1" type="ORF">MVES_000275</name>
</gene>
<dbReference type="EMBL" id="KZ454987">
    <property type="protein sequence ID" value="PKI85653.1"/>
    <property type="molecule type" value="Genomic_DNA"/>
</dbReference>
<dbReference type="Pfam" id="PF00300">
    <property type="entry name" value="His_Phos_1"/>
    <property type="match status" value="1"/>
</dbReference>
<dbReference type="Proteomes" id="UP000232875">
    <property type="component" value="Unassembled WGS sequence"/>
</dbReference>
<dbReference type="SUPFAM" id="SSF53254">
    <property type="entry name" value="Phosphoglycerate mutase-like"/>
    <property type="match status" value="1"/>
</dbReference>
<dbReference type="GO" id="GO:0005737">
    <property type="term" value="C:cytoplasm"/>
    <property type="evidence" value="ECO:0007669"/>
    <property type="project" value="TreeGrafter"/>
</dbReference>
<evidence type="ECO:0000313" key="1">
    <source>
        <dbReference type="EMBL" id="PKI85653.1"/>
    </source>
</evidence>
<protein>
    <submittedName>
        <fullName evidence="1">Uncharacterized protein</fullName>
    </submittedName>
</protein>
<dbReference type="PANTHER" id="PTHR48100">
    <property type="entry name" value="BROAD-SPECIFICITY PHOSPHATASE YOR283W-RELATED"/>
    <property type="match status" value="1"/>
</dbReference>
<reference evidence="1 2" key="1">
    <citation type="submission" date="2017-10" db="EMBL/GenBank/DDBJ databases">
        <title>A novel species of cold-tolerant Malassezia isolated from bats.</title>
        <authorList>
            <person name="Lorch J.M."/>
            <person name="Palmer J.M."/>
            <person name="Vanderwolf K.J."/>
            <person name="Schmidt K.Z."/>
            <person name="Verant M.L."/>
            <person name="Weller T.J."/>
            <person name="Blehert D.S."/>
        </authorList>
    </citation>
    <scope>NUCLEOTIDE SEQUENCE [LARGE SCALE GENOMIC DNA]</scope>
    <source>
        <strain evidence="1 2">NWHC:44797-103</strain>
    </source>
</reference>